<dbReference type="Proteomes" id="UP000469950">
    <property type="component" value="Unassembled WGS sequence"/>
</dbReference>
<sequence>MLNGPFSPWPSFSEEEANAVRDVLLSNKVNYWTGQECREFEREFAQFADSEYAIALANGTVALDLAFKALGIGEGDEVVVTPRTFLASASSIVTAGAVPVFADVCPDSQNITPETVRNVITPRTRAVVCVHLAGWPCDMDGFLALAEEFGLYVIEDCAQAHGARYKGRSVGSIGHVGCWSFCQDKIMTTGGEGGMVTTNDRTLWAKMWSYKDHGKSWEAVYEQEHGPGFRWLHDSFGTNWRMTEMQAVIGRIQLRRMPEWTRARAANAERIWAVAGQLAALHAPTFGCRSSCQPRCFEESGCAHAHYKCYVQVRPERLSADWSRDRIIDEVVARGVPCFQGSCSEVYLERAFDGTKWRPERPLPIARELGETSLMFLVHPTLSSDDMDKTCETLRSVVLAATRR</sequence>
<proteinExistence type="inferred from homology"/>
<dbReference type="PANTHER" id="PTHR30244">
    <property type="entry name" value="TRANSAMINASE"/>
    <property type="match status" value="1"/>
</dbReference>
<dbReference type="InterPro" id="IPR015422">
    <property type="entry name" value="PyrdxlP-dep_Trfase_small"/>
</dbReference>
<comment type="caution">
    <text evidence="6">The sequence shown here is derived from an EMBL/GenBank/DDBJ whole genome shotgun (WGS) entry which is preliminary data.</text>
</comment>
<evidence type="ECO:0000256" key="3">
    <source>
        <dbReference type="PIRSR" id="PIRSR000390-1"/>
    </source>
</evidence>
<dbReference type="GO" id="GO:0008483">
    <property type="term" value="F:transaminase activity"/>
    <property type="evidence" value="ECO:0007669"/>
    <property type="project" value="UniProtKB-KW"/>
</dbReference>
<dbReference type="Pfam" id="PF01041">
    <property type="entry name" value="DegT_DnrJ_EryC1"/>
    <property type="match status" value="1"/>
</dbReference>
<evidence type="ECO:0000256" key="1">
    <source>
        <dbReference type="ARBA" id="ARBA00022898"/>
    </source>
</evidence>
<dbReference type="CDD" id="cd00616">
    <property type="entry name" value="AHBA_syn"/>
    <property type="match status" value="1"/>
</dbReference>
<evidence type="ECO:0000313" key="6">
    <source>
        <dbReference type="EMBL" id="KAE8544166.1"/>
    </source>
</evidence>
<evidence type="ECO:0000256" key="5">
    <source>
        <dbReference type="RuleBase" id="RU004508"/>
    </source>
</evidence>
<keyword evidence="6" id="KW-0032">Aminotransferase</keyword>
<dbReference type="PANTHER" id="PTHR30244:SF34">
    <property type="entry name" value="DTDP-4-AMINO-4,6-DIDEOXYGALACTOSE TRANSAMINASE"/>
    <property type="match status" value="1"/>
</dbReference>
<keyword evidence="6" id="KW-0808">Transferase</keyword>
<dbReference type="GO" id="GO:0030170">
    <property type="term" value="F:pyridoxal phosphate binding"/>
    <property type="evidence" value="ECO:0007669"/>
    <property type="project" value="TreeGrafter"/>
</dbReference>
<dbReference type="Gene3D" id="3.90.1150.10">
    <property type="entry name" value="Aspartate Aminotransferase, domain 1"/>
    <property type="match status" value="1"/>
</dbReference>
<dbReference type="PIRSF" id="PIRSF000390">
    <property type="entry name" value="PLP_StrS"/>
    <property type="match status" value="1"/>
</dbReference>
<dbReference type="Gene3D" id="3.40.640.10">
    <property type="entry name" value="Type I PLP-dependent aspartate aminotransferase-like (Major domain)"/>
    <property type="match status" value="1"/>
</dbReference>
<name>A0A833JPC8_MARNT</name>
<organism evidence="6 7">
    <name type="scientific">Marinobacter nauticus</name>
    <name type="common">Marinobacter hydrocarbonoclasticus</name>
    <name type="synonym">Marinobacter aquaeolei</name>
    <dbReference type="NCBI Taxonomy" id="2743"/>
    <lineage>
        <taxon>Bacteria</taxon>
        <taxon>Pseudomonadati</taxon>
        <taxon>Pseudomonadota</taxon>
        <taxon>Gammaproteobacteria</taxon>
        <taxon>Pseudomonadales</taxon>
        <taxon>Marinobacteraceae</taxon>
        <taxon>Marinobacter</taxon>
    </lineage>
</organism>
<dbReference type="InterPro" id="IPR015424">
    <property type="entry name" value="PyrdxlP-dep_Trfase"/>
</dbReference>
<dbReference type="GO" id="GO:0000271">
    <property type="term" value="P:polysaccharide biosynthetic process"/>
    <property type="evidence" value="ECO:0007669"/>
    <property type="project" value="TreeGrafter"/>
</dbReference>
<evidence type="ECO:0000256" key="4">
    <source>
        <dbReference type="PIRSR" id="PIRSR000390-2"/>
    </source>
</evidence>
<gene>
    <name evidence="6" type="ORF">F6453_3423</name>
</gene>
<protein>
    <submittedName>
        <fullName evidence="6">4-keto-6-deoxy-N-Acetyl-D-hexosaminyl-(Lipid carrier) aminotransferase</fullName>
    </submittedName>
</protein>
<dbReference type="AlphaFoldDB" id="A0A833JPC8"/>
<evidence type="ECO:0000256" key="2">
    <source>
        <dbReference type="ARBA" id="ARBA00037999"/>
    </source>
</evidence>
<dbReference type="SUPFAM" id="SSF53383">
    <property type="entry name" value="PLP-dependent transferases"/>
    <property type="match status" value="1"/>
</dbReference>
<dbReference type="RefSeq" id="WP_153741478.1">
    <property type="nucleotide sequence ID" value="NZ_WBMP01000020.1"/>
</dbReference>
<feature type="modified residue" description="N6-(pyridoxal phosphate)lysine" evidence="4">
    <location>
        <position position="185"/>
    </location>
</feature>
<dbReference type="InterPro" id="IPR015421">
    <property type="entry name" value="PyrdxlP-dep_Trfase_major"/>
</dbReference>
<dbReference type="EMBL" id="WBMP01000020">
    <property type="protein sequence ID" value="KAE8544166.1"/>
    <property type="molecule type" value="Genomic_DNA"/>
</dbReference>
<evidence type="ECO:0000313" key="7">
    <source>
        <dbReference type="Proteomes" id="UP000469950"/>
    </source>
</evidence>
<dbReference type="InterPro" id="IPR000653">
    <property type="entry name" value="DegT/StrS_aminotransferase"/>
</dbReference>
<feature type="active site" description="Proton acceptor" evidence="3">
    <location>
        <position position="185"/>
    </location>
</feature>
<comment type="similarity">
    <text evidence="2 5">Belongs to the DegT/DnrJ/EryC1 family.</text>
</comment>
<accession>A0A833JPC8</accession>
<reference evidence="6 7" key="1">
    <citation type="submission" date="2019-10" db="EMBL/GenBank/DDBJ databases">
        <title>Draft genome sequence of Marinobacter hydrocarbonoclasticus NCT7M from the microbiome of the marine copepod.</title>
        <authorList>
            <person name="Nuttall R."/>
            <person name="Sharma G."/>
            <person name="Moisander P."/>
        </authorList>
    </citation>
    <scope>NUCLEOTIDE SEQUENCE [LARGE SCALE GENOMIC DNA]</scope>
    <source>
        <strain evidence="6 7">NCT7M</strain>
    </source>
</reference>
<keyword evidence="1 4" id="KW-0663">Pyridoxal phosphate</keyword>